<gene>
    <name evidence="13" type="ORF">KE626_23095</name>
</gene>
<evidence type="ECO:0000256" key="8">
    <source>
        <dbReference type="ARBA" id="ARBA00023012"/>
    </source>
</evidence>
<keyword evidence="10" id="KW-0472">Membrane</keyword>
<evidence type="ECO:0000256" key="2">
    <source>
        <dbReference type="ARBA" id="ARBA00012438"/>
    </source>
</evidence>
<evidence type="ECO:0000313" key="14">
    <source>
        <dbReference type="Proteomes" id="UP000676386"/>
    </source>
</evidence>
<keyword evidence="10" id="KW-1133">Transmembrane helix</keyword>
<keyword evidence="3" id="KW-0597">Phosphoprotein</keyword>
<comment type="catalytic activity">
    <reaction evidence="1">
        <text>ATP + protein L-histidine = ADP + protein N-phospho-L-histidine.</text>
        <dbReference type="EC" id="2.7.13.3"/>
    </reaction>
</comment>
<dbReference type="InterPro" id="IPR013783">
    <property type="entry name" value="Ig-like_fold"/>
</dbReference>
<dbReference type="InterPro" id="IPR011123">
    <property type="entry name" value="Y_Y_Y"/>
</dbReference>
<keyword evidence="5" id="KW-0547">Nucleotide-binding</keyword>
<protein>
    <recommendedName>
        <fullName evidence="2">histidine kinase</fullName>
        <ecNumber evidence="2">2.7.13.3</ecNumber>
    </recommendedName>
</protein>
<dbReference type="InterPro" id="IPR011712">
    <property type="entry name" value="Sig_transdc_His_kin_sub3_dim/P"/>
</dbReference>
<evidence type="ECO:0000259" key="12">
    <source>
        <dbReference type="Pfam" id="PF07730"/>
    </source>
</evidence>
<organism evidence="13 14">
    <name type="scientific">Chitinophaga hostae</name>
    <dbReference type="NCBI Taxonomy" id="2831022"/>
    <lineage>
        <taxon>Bacteria</taxon>
        <taxon>Pseudomonadati</taxon>
        <taxon>Bacteroidota</taxon>
        <taxon>Chitinophagia</taxon>
        <taxon>Chitinophagales</taxon>
        <taxon>Chitinophagaceae</taxon>
        <taxon>Chitinophaga</taxon>
    </lineage>
</organism>
<dbReference type="InterPro" id="IPR015943">
    <property type="entry name" value="WD40/YVTN_repeat-like_dom_sf"/>
</dbReference>
<evidence type="ECO:0000256" key="4">
    <source>
        <dbReference type="ARBA" id="ARBA00022679"/>
    </source>
</evidence>
<dbReference type="Gene3D" id="1.20.5.1930">
    <property type="match status" value="1"/>
</dbReference>
<evidence type="ECO:0000259" key="11">
    <source>
        <dbReference type="Pfam" id="PF07495"/>
    </source>
</evidence>
<dbReference type="Pfam" id="PF07730">
    <property type="entry name" value="HisKA_3"/>
    <property type="match status" value="1"/>
</dbReference>
<dbReference type="PANTHER" id="PTHR24421:SF10">
    <property type="entry name" value="NITRATE_NITRITE SENSOR PROTEIN NARQ"/>
    <property type="match status" value="1"/>
</dbReference>
<evidence type="ECO:0000256" key="10">
    <source>
        <dbReference type="SAM" id="Phobius"/>
    </source>
</evidence>
<dbReference type="Gene3D" id="2.60.40.10">
    <property type="entry name" value="Immunoglobulins"/>
    <property type="match status" value="1"/>
</dbReference>
<feature type="coiled-coil region" evidence="9">
    <location>
        <begin position="766"/>
        <end position="793"/>
    </location>
</feature>
<dbReference type="Pfam" id="PF07495">
    <property type="entry name" value="Y_Y_Y"/>
    <property type="match status" value="1"/>
</dbReference>
<keyword evidence="6" id="KW-0418">Kinase</keyword>
<dbReference type="Gene3D" id="3.30.565.10">
    <property type="entry name" value="Histidine kinase-like ATPase, C-terminal domain"/>
    <property type="match status" value="1"/>
</dbReference>
<dbReference type="Gene3D" id="2.130.10.10">
    <property type="entry name" value="YVTN repeat-like/Quinoprotein amine dehydrogenase"/>
    <property type="match status" value="3"/>
</dbReference>
<reference evidence="13 14" key="1">
    <citation type="submission" date="2021-04" db="EMBL/GenBank/DDBJ databases">
        <title>Chitinophaga sp. nov., isolated from the rhizosphere soil.</title>
        <authorList>
            <person name="He S."/>
        </authorList>
    </citation>
    <scope>NUCLEOTIDE SEQUENCE [LARGE SCALE GENOMIC DNA]</scope>
    <source>
        <strain evidence="13 14">2R12</strain>
    </source>
</reference>
<dbReference type="Proteomes" id="UP000676386">
    <property type="component" value="Unassembled WGS sequence"/>
</dbReference>
<keyword evidence="14" id="KW-1185">Reference proteome</keyword>
<keyword evidence="7" id="KW-0067">ATP-binding</keyword>
<evidence type="ECO:0000256" key="6">
    <source>
        <dbReference type="ARBA" id="ARBA00022777"/>
    </source>
</evidence>
<keyword evidence="9" id="KW-0175">Coiled coil</keyword>
<evidence type="ECO:0000313" key="13">
    <source>
        <dbReference type="EMBL" id="MBS0030230.1"/>
    </source>
</evidence>
<evidence type="ECO:0000256" key="5">
    <source>
        <dbReference type="ARBA" id="ARBA00022741"/>
    </source>
</evidence>
<dbReference type="EC" id="2.7.13.3" evidence="2"/>
<evidence type="ECO:0000256" key="1">
    <source>
        <dbReference type="ARBA" id="ARBA00000085"/>
    </source>
</evidence>
<dbReference type="PANTHER" id="PTHR24421">
    <property type="entry name" value="NITRATE/NITRITE SENSOR PROTEIN NARX-RELATED"/>
    <property type="match status" value="1"/>
</dbReference>
<name>A0ABS5J4T8_9BACT</name>
<feature type="transmembrane region" description="Helical" evidence="10">
    <location>
        <begin position="748"/>
        <end position="766"/>
    </location>
</feature>
<evidence type="ECO:0000256" key="7">
    <source>
        <dbReference type="ARBA" id="ARBA00022840"/>
    </source>
</evidence>
<dbReference type="SUPFAM" id="SSF82171">
    <property type="entry name" value="DPP6 N-terminal domain-like"/>
    <property type="match status" value="1"/>
</dbReference>
<proteinExistence type="predicted"/>
<feature type="domain" description="Two component regulator three Y" evidence="11">
    <location>
        <begin position="678"/>
        <end position="733"/>
    </location>
</feature>
<evidence type="ECO:0000256" key="3">
    <source>
        <dbReference type="ARBA" id="ARBA00022553"/>
    </source>
</evidence>
<dbReference type="InterPro" id="IPR050482">
    <property type="entry name" value="Sensor_HK_TwoCompSys"/>
</dbReference>
<sequence>MFTQDDGLASLNIRKIIHDKFGFLWIATQGGLSRFDGHTFTNYRAFDRNPLHSILNNDVADISFSEDGRKLFAVTPYGGVSILDVQTGNVVKQCPLTSLPDGTPITVTKCIANGETLFIGTDEGYFLKYSWPRQKIMQQVFFKTPGKLAYIISNYILSKNRISIFLSTGETYQYSTDLQLLGVRTLDPQPDRVQGFAVNRVISLSDSIYLLATNNGLLCYNMAANMPAAAPAAYVSIAAFFKGTHCRGLYLHENNLWVISNNRLWRCTLNNHRLTEYIAAKDPEMLAWLSESKGVMQTESTLYLISGNGLAVISDIDGPFTAYYKSSDGKVKIPLSYAMCSDRDSALIIAASDGIYREYQHELFKIYSGHDVNFVAPLTPDFLMASASGKTFLLDRRFREVSITSVFPELSPLEHDLIISSVNIGDSIFLFASDNANGIYFWYPGRKRLLTVNTASRPLSLRSNTLNTLYATKDKSRVIILCDNQLSVYDINAGKIVPIPLVNPATSQPLNIMLDICEVGNYFWAAVYGTGIVQLDRQFRIVKIYGLKEGLPTSELYKIIPVANKLFVSSNRGILLFNTDNKNVRLFTKEEGLQADEFEEYSGLAANGMVIFGGVNGFTKIKPALVRENKQLPFFYFTHVAVQTKDKSRQADSSDLLIDRVAIPNNWLQATLSFKGINYRNPSKLFYQYRIKERDTSWIDLGRQDFITLIGMGPGTYHLEARVANEDGYYSMVRGLIITIQPKWFQTWWFYLGVLLLLGAVIYGLYKWRIRQLQQQQERLKEMRQEIAGDLHDDIGSVLNAIKLFTHLAEHSPEKQTYFQHIKASLKQASEGLRDMIWVLDDNNDGADELLNRLQLQLNPIIQASAIELELKRNFEQPVILGKREKRNLLMITKEAVNNSLKYANCSKITIGFAVLDGTRTLSIQDNGQGYSEQTVVMGHGIKNIRYRANQISYEVRIETGPGKGVVFTLVSRI</sequence>
<dbReference type="EMBL" id="JAGTXB010000013">
    <property type="protein sequence ID" value="MBS0030230.1"/>
    <property type="molecule type" value="Genomic_DNA"/>
</dbReference>
<keyword evidence="8" id="KW-0902">Two-component regulatory system</keyword>
<keyword evidence="10" id="KW-0812">Transmembrane</keyword>
<dbReference type="CDD" id="cd16917">
    <property type="entry name" value="HATPase_UhpB-NarQ-NarX-like"/>
    <property type="match status" value="1"/>
</dbReference>
<feature type="domain" description="Signal transduction histidine kinase subgroup 3 dimerisation and phosphoacceptor" evidence="12">
    <location>
        <begin position="784"/>
        <end position="841"/>
    </location>
</feature>
<dbReference type="SUPFAM" id="SSF55874">
    <property type="entry name" value="ATPase domain of HSP90 chaperone/DNA topoisomerase II/histidine kinase"/>
    <property type="match status" value="1"/>
</dbReference>
<accession>A0ABS5J4T8</accession>
<dbReference type="InterPro" id="IPR036890">
    <property type="entry name" value="HATPase_C_sf"/>
</dbReference>
<evidence type="ECO:0000256" key="9">
    <source>
        <dbReference type="SAM" id="Coils"/>
    </source>
</evidence>
<keyword evidence="4" id="KW-0808">Transferase</keyword>
<dbReference type="RefSeq" id="WP_211975368.1">
    <property type="nucleotide sequence ID" value="NZ_CBFHAM010000004.1"/>
</dbReference>
<comment type="caution">
    <text evidence="13">The sequence shown here is derived from an EMBL/GenBank/DDBJ whole genome shotgun (WGS) entry which is preliminary data.</text>
</comment>